<organism evidence="1 2">
    <name type="scientific">Phaeosphaeria nodorum (strain SN15 / ATCC MYA-4574 / FGSC 10173)</name>
    <name type="common">Glume blotch fungus</name>
    <name type="synonym">Parastagonospora nodorum</name>
    <dbReference type="NCBI Taxonomy" id="321614"/>
    <lineage>
        <taxon>Eukaryota</taxon>
        <taxon>Fungi</taxon>
        <taxon>Dikarya</taxon>
        <taxon>Ascomycota</taxon>
        <taxon>Pezizomycotina</taxon>
        <taxon>Dothideomycetes</taxon>
        <taxon>Pleosporomycetidae</taxon>
        <taxon>Pleosporales</taxon>
        <taxon>Pleosporineae</taxon>
        <taxon>Phaeosphaeriaceae</taxon>
        <taxon>Parastagonospora</taxon>
    </lineage>
</organism>
<keyword evidence="2" id="KW-1185">Reference proteome</keyword>
<dbReference type="RefSeq" id="XP_001800294.1">
    <property type="nucleotide sequence ID" value="XM_001800242.1"/>
</dbReference>
<proteinExistence type="predicted"/>
<evidence type="ECO:0000313" key="1">
    <source>
        <dbReference type="EMBL" id="QRD03241.1"/>
    </source>
</evidence>
<dbReference type="AlphaFoldDB" id="A0A7U2FDG5"/>
<dbReference type="OrthoDB" id="3727342at2759"/>
<dbReference type="VEuPathDB" id="FungiDB:JI435_441660"/>
<accession>A0A7U2FDG5</accession>
<sequence>MALKNENPIYHWTIYKNKKFDMYCLDGSISVNCIVFHGDEFQCSRVIAAVGGVRKFRCLTAVTAQEIIDATKKGLDHEGNSANSTDS</sequence>
<dbReference type="Proteomes" id="UP000663193">
    <property type="component" value="Chromosome 15"/>
</dbReference>
<reference evidence="2" key="1">
    <citation type="journal article" date="2021" name="BMC Genomics">
        <title>Chromosome-level genome assembly and manually-curated proteome of model necrotroph Parastagonospora nodorum Sn15 reveals a genome-wide trove of candidate effector homologs, and redundancy of virulence-related functions within an accessory chromosome.</title>
        <authorList>
            <person name="Bertazzoni S."/>
            <person name="Jones D.A.B."/>
            <person name="Phan H.T."/>
            <person name="Tan K.-C."/>
            <person name="Hane J.K."/>
        </authorList>
    </citation>
    <scope>NUCLEOTIDE SEQUENCE [LARGE SCALE GENOMIC DNA]</scope>
    <source>
        <strain evidence="2">SN15 / ATCC MYA-4574 / FGSC 10173)</strain>
    </source>
</reference>
<dbReference type="KEGG" id="pno:SNOG_10010"/>
<name>A0A7U2FDG5_PHANO</name>
<protein>
    <submittedName>
        <fullName evidence="1">Uncharacterized protein</fullName>
    </submittedName>
</protein>
<dbReference type="EMBL" id="CP069037">
    <property type="protein sequence ID" value="QRD03241.1"/>
    <property type="molecule type" value="Genomic_DNA"/>
</dbReference>
<evidence type="ECO:0000313" key="2">
    <source>
        <dbReference type="Proteomes" id="UP000663193"/>
    </source>
</evidence>
<gene>
    <name evidence="1" type="ORF">JI435_441660</name>
</gene>